<evidence type="ECO:0000259" key="3">
    <source>
        <dbReference type="Pfam" id="PF01232"/>
    </source>
</evidence>
<evidence type="ECO:0000259" key="4">
    <source>
        <dbReference type="Pfam" id="PF08125"/>
    </source>
</evidence>
<dbReference type="GO" id="GO:0008926">
    <property type="term" value="F:mannitol-1-phosphate 5-dehydrogenase activity"/>
    <property type="evidence" value="ECO:0007669"/>
    <property type="project" value="TreeGrafter"/>
</dbReference>
<dbReference type="PRINTS" id="PR00084">
    <property type="entry name" value="MTLDHDRGNASE"/>
</dbReference>
<dbReference type="Gene3D" id="3.40.50.720">
    <property type="entry name" value="NAD(P)-binding Rossmann-like Domain"/>
    <property type="match status" value="1"/>
</dbReference>
<dbReference type="InterPro" id="IPR000669">
    <property type="entry name" value="Mannitol_DH"/>
</dbReference>
<dbReference type="Proteomes" id="UP000280346">
    <property type="component" value="Unassembled WGS sequence"/>
</dbReference>
<dbReference type="InterPro" id="IPR008927">
    <property type="entry name" value="6-PGluconate_DH-like_C_sf"/>
</dbReference>
<feature type="domain" description="Mannitol dehydrogenase N-terminal" evidence="3">
    <location>
        <begin position="28"/>
        <end position="272"/>
    </location>
</feature>
<dbReference type="InterPro" id="IPR013328">
    <property type="entry name" value="6PGD_dom2"/>
</dbReference>
<dbReference type="SUPFAM" id="SSF48179">
    <property type="entry name" value="6-phosphogluconate dehydrogenase C-terminal domain-like"/>
    <property type="match status" value="1"/>
</dbReference>
<feature type="domain" description="Mannitol dehydrogenase C-terminal" evidence="4">
    <location>
        <begin position="283"/>
        <end position="486"/>
    </location>
</feature>
<evidence type="ECO:0000256" key="2">
    <source>
        <dbReference type="ARBA" id="ARBA00023027"/>
    </source>
</evidence>
<dbReference type="Pfam" id="PF08125">
    <property type="entry name" value="Mannitol_dh_C"/>
    <property type="match status" value="1"/>
</dbReference>
<dbReference type="PANTHER" id="PTHR30524">
    <property type="entry name" value="MANNITOL-1-PHOSPHATE 5-DEHYDROGENASE"/>
    <property type="match status" value="1"/>
</dbReference>
<dbReference type="NCBIfam" id="NF002969">
    <property type="entry name" value="PRK03643.1"/>
    <property type="match status" value="1"/>
</dbReference>
<keyword evidence="2" id="KW-0520">NAD</keyword>
<dbReference type="Gene3D" id="1.10.1040.10">
    <property type="entry name" value="N-(1-d-carboxylethyl)-l-norvaline Dehydrogenase, domain 2"/>
    <property type="match status" value="1"/>
</dbReference>
<keyword evidence="6" id="KW-1185">Reference proteome</keyword>
<dbReference type="RefSeq" id="WP_127002395.1">
    <property type="nucleotide sequence ID" value="NZ_JBNPXW010000017.1"/>
</dbReference>
<organism evidence="5 6">
    <name type="scientific">Azospirillum doebereinerae</name>
    <dbReference type="NCBI Taxonomy" id="92933"/>
    <lineage>
        <taxon>Bacteria</taxon>
        <taxon>Pseudomonadati</taxon>
        <taxon>Pseudomonadota</taxon>
        <taxon>Alphaproteobacteria</taxon>
        <taxon>Rhodospirillales</taxon>
        <taxon>Azospirillaceae</taxon>
        <taxon>Azospirillum</taxon>
    </lineage>
</organism>
<dbReference type="PANTHER" id="PTHR30524:SF0">
    <property type="entry name" value="ALTRONATE OXIDOREDUCTASE-RELATED"/>
    <property type="match status" value="1"/>
</dbReference>
<dbReference type="EMBL" id="RZIJ01000022">
    <property type="protein sequence ID" value="RUQ66176.1"/>
    <property type="molecule type" value="Genomic_DNA"/>
</dbReference>
<comment type="caution">
    <text evidence="5">The sequence shown here is derived from an EMBL/GenBank/DDBJ whole genome shotgun (WGS) entry which is preliminary data.</text>
</comment>
<evidence type="ECO:0000256" key="1">
    <source>
        <dbReference type="ARBA" id="ARBA00023002"/>
    </source>
</evidence>
<proteinExistence type="predicted"/>
<evidence type="ECO:0000313" key="5">
    <source>
        <dbReference type="EMBL" id="RUQ66176.1"/>
    </source>
</evidence>
<dbReference type="OrthoDB" id="271711at2"/>
<dbReference type="AlphaFoldDB" id="A0A433J384"/>
<reference evidence="5 6" key="1">
    <citation type="submission" date="2018-12" db="EMBL/GenBank/DDBJ databases">
        <authorList>
            <person name="Yang Y."/>
        </authorList>
    </citation>
    <scope>NUCLEOTIDE SEQUENCE [LARGE SCALE GENOMIC DNA]</scope>
    <source>
        <strain evidence="5 6">GSF71</strain>
    </source>
</reference>
<protein>
    <submittedName>
        <fullName evidence="5">Tagaturonate reductase</fullName>
    </submittedName>
</protein>
<dbReference type="InterPro" id="IPR036291">
    <property type="entry name" value="NAD(P)-bd_dom_sf"/>
</dbReference>
<sequence length="502" mass="54210">MTRLTRERLASGALAVTHTPGAPVLPVTILQIGDGNFLRGFVDWMVDVANGQGLSKAGVALAQPLDQGIAGLLKAQEGLYTVLLRGIEQGREVETRRVVSCVSDTLNPHADWDRMLGHATAPALRFLVSNTTEAGIADVEEPYTPGACQTSFPAKVAALLHARYQALGGGAESGLVLLPCELIEANGANLKRIVLEHARRWGLEPGFAVWVEQHNHFLNTLVDRIVPGYPRDEAAALFAKWGYEDTLAVAGEPFHVWVIEGPAALAEELPLHKAGLNVVWTDDLQPYRTRKVRILNGAHTASALAAYGAGLDTVKSMMDDETVSAYLNTVMFDEIVPFVPLPEDERQQYAATIMERFGNPYIRHELISITLNSVSKWKVRVLPSLKDHVARFGEAPSGLSFSLAALLRFYRGETVGAECVGSRDAGTYPIKDSAEALATLGAAWAAHGGDPKALVEAVLADARLWGEDLTRIPGLAHWTAHHLDAILTQGMRAAMAAVPRKA</sequence>
<gene>
    <name evidence="5" type="ORF">EJ913_23280</name>
</gene>
<dbReference type="InterPro" id="IPR013131">
    <property type="entry name" value="Mannitol_DH_N"/>
</dbReference>
<dbReference type="SUPFAM" id="SSF51735">
    <property type="entry name" value="NAD(P)-binding Rossmann-fold domains"/>
    <property type="match status" value="1"/>
</dbReference>
<accession>A0A433J384</accession>
<dbReference type="InterPro" id="IPR013118">
    <property type="entry name" value="Mannitol_DH_C"/>
</dbReference>
<dbReference type="Pfam" id="PF01232">
    <property type="entry name" value="Mannitol_dh"/>
    <property type="match status" value="1"/>
</dbReference>
<dbReference type="GO" id="GO:0019592">
    <property type="term" value="P:mannitol catabolic process"/>
    <property type="evidence" value="ECO:0007669"/>
    <property type="project" value="TreeGrafter"/>
</dbReference>
<name>A0A433J384_9PROT</name>
<dbReference type="GO" id="GO:0005829">
    <property type="term" value="C:cytosol"/>
    <property type="evidence" value="ECO:0007669"/>
    <property type="project" value="TreeGrafter"/>
</dbReference>
<evidence type="ECO:0000313" key="6">
    <source>
        <dbReference type="Proteomes" id="UP000280346"/>
    </source>
</evidence>
<keyword evidence="1" id="KW-0560">Oxidoreductase</keyword>